<keyword evidence="2 5" id="KW-0812">Transmembrane</keyword>
<dbReference type="GO" id="GO:0005886">
    <property type="term" value="C:plasma membrane"/>
    <property type="evidence" value="ECO:0007669"/>
    <property type="project" value="UniProtKB-SubCell"/>
</dbReference>
<proteinExistence type="inferred from homology"/>
<evidence type="ECO:0000256" key="6">
    <source>
        <dbReference type="RuleBase" id="RU000471"/>
    </source>
</evidence>
<dbReference type="Pfam" id="PF00146">
    <property type="entry name" value="NADHdh"/>
    <property type="match status" value="1"/>
</dbReference>
<comment type="function">
    <text evidence="5">NDH-1 shuttles electrons from NADH, via FMN and iron-sulfur (Fe-S) centers, to quinones in the respiratory chain. The immediate electron acceptor for the enzyme in this species is believed to be ubiquinone. Couples the redox reaction to proton translocation (for every two electrons transferred, four hydrogen ions are translocated across the cytoplasmic membrane), and thus conserves the redox energy in a proton gradient. This subunit may bind ubiquinone.</text>
</comment>
<feature type="transmembrane region" description="Helical" evidence="5">
    <location>
        <begin position="327"/>
        <end position="345"/>
    </location>
</feature>
<dbReference type="PANTHER" id="PTHR11432">
    <property type="entry name" value="NADH DEHYDROGENASE SUBUNIT 1"/>
    <property type="match status" value="1"/>
</dbReference>
<name>A0A7C9GMX7_9SPHN</name>
<dbReference type="NCBIfam" id="NF004741">
    <property type="entry name" value="PRK06076.1-2"/>
    <property type="match status" value="1"/>
</dbReference>
<keyword evidence="5 6" id="KW-0520">NAD</keyword>
<dbReference type="GO" id="GO:0048038">
    <property type="term" value="F:quinone binding"/>
    <property type="evidence" value="ECO:0007669"/>
    <property type="project" value="UniProtKB-KW"/>
</dbReference>
<dbReference type="HAMAP" id="MF_01350">
    <property type="entry name" value="NDH1_NuoH"/>
    <property type="match status" value="1"/>
</dbReference>
<dbReference type="NCBIfam" id="NF004745">
    <property type="entry name" value="PRK06076.1-6"/>
    <property type="match status" value="1"/>
</dbReference>
<feature type="transmembrane region" description="Helical" evidence="5">
    <location>
        <begin position="249"/>
        <end position="276"/>
    </location>
</feature>
<dbReference type="PROSITE" id="PS00667">
    <property type="entry name" value="COMPLEX1_ND1_1"/>
    <property type="match status" value="1"/>
</dbReference>
<reference evidence="7 8" key="1">
    <citation type="submission" date="2019-09" db="EMBL/GenBank/DDBJ databases">
        <title>Polymorphobacter sp. isolated from a lake in China.</title>
        <authorList>
            <person name="Liu Z."/>
        </authorList>
    </citation>
    <scope>NUCLEOTIDE SEQUENCE [LARGE SCALE GENOMIC DNA]</scope>
    <source>
        <strain evidence="7 8">D40P</strain>
    </source>
</reference>
<dbReference type="Proteomes" id="UP000481327">
    <property type="component" value="Unassembled WGS sequence"/>
</dbReference>
<keyword evidence="5" id="KW-1003">Cell membrane</keyword>
<keyword evidence="5" id="KW-0830">Ubiquinone</keyword>
<keyword evidence="5" id="KW-1278">Translocase</keyword>
<evidence type="ECO:0000256" key="5">
    <source>
        <dbReference type="HAMAP-Rule" id="MF_01350"/>
    </source>
</evidence>
<protein>
    <recommendedName>
        <fullName evidence="5">NADH-quinone oxidoreductase subunit H</fullName>
        <ecNumber evidence="5">7.1.1.-</ecNumber>
    </recommendedName>
    <alternativeName>
        <fullName evidence="5">NADH dehydrogenase I subunit H</fullName>
    </alternativeName>
    <alternativeName>
        <fullName evidence="5">NDH-1 subunit H</fullName>
    </alternativeName>
</protein>
<evidence type="ECO:0000313" key="8">
    <source>
        <dbReference type="Proteomes" id="UP000481327"/>
    </source>
</evidence>
<dbReference type="RefSeq" id="WP_152576375.1">
    <property type="nucleotide sequence ID" value="NZ_JAATJI010000001.1"/>
</dbReference>
<dbReference type="InterPro" id="IPR018086">
    <property type="entry name" value="NADH_UbQ_OxRdtase_su1_CS"/>
</dbReference>
<comment type="similarity">
    <text evidence="5 6">Belongs to the complex I subunit 1 family.</text>
</comment>
<dbReference type="GO" id="GO:0009060">
    <property type="term" value="P:aerobic respiration"/>
    <property type="evidence" value="ECO:0007669"/>
    <property type="project" value="TreeGrafter"/>
</dbReference>
<gene>
    <name evidence="5 7" type="primary">nuoH</name>
    <name evidence="7" type="ORF">F3168_01370</name>
</gene>
<comment type="catalytic activity">
    <reaction evidence="5">
        <text>a quinone + NADH + 5 H(+)(in) = a quinol + NAD(+) + 4 H(+)(out)</text>
        <dbReference type="Rhea" id="RHEA:57888"/>
        <dbReference type="ChEBI" id="CHEBI:15378"/>
        <dbReference type="ChEBI" id="CHEBI:24646"/>
        <dbReference type="ChEBI" id="CHEBI:57540"/>
        <dbReference type="ChEBI" id="CHEBI:57945"/>
        <dbReference type="ChEBI" id="CHEBI:132124"/>
    </reaction>
</comment>
<evidence type="ECO:0000313" key="7">
    <source>
        <dbReference type="EMBL" id="MQT15913.1"/>
    </source>
</evidence>
<dbReference type="GO" id="GO:0016655">
    <property type="term" value="F:oxidoreductase activity, acting on NAD(P)H, quinone or similar compound as acceptor"/>
    <property type="evidence" value="ECO:0007669"/>
    <property type="project" value="UniProtKB-UniRule"/>
</dbReference>
<dbReference type="PANTHER" id="PTHR11432:SF3">
    <property type="entry name" value="NADH-UBIQUINONE OXIDOREDUCTASE CHAIN 1"/>
    <property type="match status" value="1"/>
</dbReference>
<comment type="caution">
    <text evidence="7">The sequence shown here is derived from an EMBL/GenBank/DDBJ whole genome shotgun (WGS) entry which is preliminary data.</text>
</comment>
<feature type="transmembrane region" description="Helical" evidence="5">
    <location>
        <begin position="87"/>
        <end position="110"/>
    </location>
</feature>
<keyword evidence="4 5" id="KW-0472">Membrane</keyword>
<keyword evidence="3 5" id="KW-1133">Transmembrane helix</keyword>
<feature type="transmembrane region" description="Helical" evidence="5">
    <location>
        <begin position="20"/>
        <end position="42"/>
    </location>
</feature>
<keyword evidence="8" id="KW-1185">Reference proteome</keyword>
<dbReference type="AlphaFoldDB" id="A0A7C9GMX7"/>
<comment type="subcellular location">
    <subcellularLocation>
        <location evidence="5 6">Cell membrane</location>
        <topology evidence="5 6">Multi-pass membrane protein</topology>
    </subcellularLocation>
    <subcellularLocation>
        <location evidence="1">Membrane</location>
        <topology evidence="1">Multi-pass membrane protein</topology>
    </subcellularLocation>
</comment>
<dbReference type="GO" id="GO:0003954">
    <property type="term" value="F:NADH dehydrogenase activity"/>
    <property type="evidence" value="ECO:0007669"/>
    <property type="project" value="TreeGrafter"/>
</dbReference>
<organism evidence="7 8">
    <name type="scientific">Sandarakinorhabdus fusca</name>
    <dbReference type="NCBI Taxonomy" id="1439888"/>
    <lineage>
        <taxon>Bacteria</taxon>
        <taxon>Pseudomonadati</taxon>
        <taxon>Pseudomonadota</taxon>
        <taxon>Alphaproteobacteria</taxon>
        <taxon>Sphingomonadales</taxon>
        <taxon>Sphingosinicellaceae</taxon>
        <taxon>Sandarakinorhabdus</taxon>
    </lineage>
</organism>
<feature type="transmembrane region" description="Helical" evidence="5">
    <location>
        <begin position="282"/>
        <end position="307"/>
    </location>
</feature>
<dbReference type="InterPro" id="IPR001694">
    <property type="entry name" value="NADH_UbQ_OxRdtase_su1/FPO"/>
</dbReference>
<dbReference type="PROSITE" id="PS00668">
    <property type="entry name" value="COMPLEX1_ND1_2"/>
    <property type="match status" value="1"/>
</dbReference>
<evidence type="ECO:0000256" key="1">
    <source>
        <dbReference type="ARBA" id="ARBA00004141"/>
    </source>
</evidence>
<dbReference type="EC" id="7.1.1.-" evidence="5"/>
<feature type="transmembrane region" description="Helical" evidence="5">
    <location>
        <begin position="163"/>
        <end position="182"/>
    </location>
</feature>
<evidence type="ECO:0000256" key="3">
    <source>
        <dbReference type="ARBA" id="ARBA00022989"/>
    </source>
</evidence>
<keyword evidence="7" id="KW-0560">Oxidoreductase</keyword>
<feature type="transmembrane region" description="Helical" evidence="5">
    <location>
        <begin position="202"/>
        <end position="220"/>
    </location>
</feature>
<sequence>MTFTGQFQAWLGDGPGWFAANLLLILAIILPVMVGVAMAVYADRKIWAAMQMRRGPNVVGPFGLLQTFADAAKLFLKETIIPSGASTAVFLLAPMISFVLALAIWAVMPFDAGLVLADLNVGLLYVFAVSSMGVYGIIMSGWASNSKYPFLGGLRSAAQMVSYEVSMGFILVAVMLYAQSLNLSEIVLAQKGNVLGILNGNIFNPLLFPSAIMFFITALAETNRPPFDLPEAESELVAGYQIEYSSMSFALFFLGEYANILFMCALIPVLFLGGWLPPLDWAPLYVVPGFVWMLLKMAFMFFCFAWVKAAVPRYRYDQLMRLGWKVFLPLSLGWVVVVSGWLLFFTDKFATAPGSVGL</sequence>
<keyword evidence="5" id="KW-0874">Quinone</keyword>
<accession>A0A7C9GMX7</accession>
<feature type="transmembrane region" description="Helical" evidence="5">
    <location>
        <begin position="122"/>
        <end position="142"/>
    </location>
</feature>
<comment type="subunit">
    <text evidence="5">NDH-1 is composed of 14 different subunits. Subunits NuoA, H, J, K, L, M, N constitute the membrane sector of the complex.</text>
</comment>
<dbReference type="EMBL" id="WIOL01000001">
    <property type="protein sequence ID" value="MQT15913.1"/>
    <property type="molecule type" value="Genomic_DNA"/>
</dbReference>
<evidence type="ECO:0000256" key="2">
    <source>
        <dbReference type="ARBA" id="ARBA00022692"/>
    </source>
</evidence>
<evidence type="ECO:0000256" key="4">
    <source>
        <dbReference type="ARBA" id="ARBA00023136"/>
    </source>
</evidence>